<dbReference type="Proteomes" id="UP000185568">
    <property type="component" value="Unassembled WGS sequence"/>
</dbReference>
<dbReference type="EMBL" id="MSDU01000038">
    <property type="protein sequence ID" value="OLN21617.1"/>
    <property type="molecule type" value="Genomic_DNA"/>
</dbReference>
<dbReference type="SMART" id="SM00530">
    <property type="entry name" value="HTH_XRE"/>
    <property type="match status" value="1"/>
</dbReference>
<feature type="domain" description="HTH cro/C1-type" evidence="1">
    <location>
        <begin position="6"/>
        <end position="60"/>
    </location>
</feature>
<evidence type="ECO:0000313" key="2">
    <source>
        <dbReference type="EMBL" id="OLN21617.1"/>
    </source>
</evidence>
<sequence>MVHKNVAKIREAKGVTKTHIANALKMSLQGYRYLESGETTLGVERLKIISSVLGVPVAVFFDDKLTESVVECIEIEKEVS</sequence>
<dbReference type="Pfam" id="PF01381">
    <property type="entry name" value="HTH_3"/>
    <property type="match status" value="1"/>
</dbReference>
<protein>
    <submittedName>
        <fullName evidence="2">Transcriptional regulator</fullName>
    </submittedName>
</protein>
<reference evidence="2 3" key="1">
    <citation type="submission" date="2016-12" db="EMBL/GenBank/DDBJ databases">
        <title>Domibacillus antri genome sequencing.</title>
        <authorList>
            <person name="Verma A."/>
            <person name="Krishnamurthi S."/>
        </authorList>
    </citation>
    <scope>NUCLEOTIDE SEQUENCE [LARGE SCALE GENOMIC DNA]</scope>
    <source>
        <strain evidence="2 3">XD80</strain>
    </source>
</reference>
<keyword evidence="3" id="KW-1185">Reference proteome</keyword>
<dbReference type="Gene3D" id="1.10.260.40">
    <property type="entry name" value="lambda repressor-like DNA-binding domains"/>
    <property type="match status" value="1"/>
</dbReference>
<accession>A0A1Q8Q2R3</accession>
<dbReference type="PROSITE" id="PS50943">
    <property type="entry name" value="HTH_CROC1"/>
    <property type="match status" value="1"/>
</dbReference>
<evidence type="ECO:0000313" key="3">
    <source>
        <dbReference type="Proteomes" id="UP000185568"/>
    </source>
</evidence>
<dbReference type="STRING" id="1714264.BTO30_14140"/>
<dbReference type="RefSeq" id="WP_075399362.1">
    <property type="nucleotide sequence ID" value="NZ_MSDU01000038.1"/>
</dbReference>
<dbReference type="AlphaFoldDB" id="A0A1Q8Q2R3"/>
<dbReference type="InterPro" id="IPR001387">
    <property type="entry name" value="Cro/C1-type_HTH"/>
</dbReference>
<gene>
    <name evidence="2" type="ORF">BTO30_14140</name>
</gene>
<dbReference type="SUPFAM" id="SSF47413">
    <property type="entry name" value="lambda repressor-like DNA-binding domains"/>
    <property type="match status" value="1"/>
</dbReference>
<dbReference type="GO" id="GO:0003677">
    <property type="term" value="F:DNA binding"/>
    <property type="evidence" value="ECO:0007669"/>
    <property type="project" value="InterPro"/>
</dbReference>
<comment type="caution">
    <text evidence="2">The sequence shown here is derived from an EMBL/GenBank/DDBJ whole genome shotgun (WGS) entry which is preliminary data.</text>
</comment>
<proteinExistence type="predicted"/>
<name>A0A1Q8Q2R3_9BACI</name>
<dbReference type="OrthoDB" id="34624at2"/>
<organism evidence="2 3">
    <name type="scientific">Domibacillus antri</name>
    <dbReference type="NCBI Taxonomy" id="1714264"/>
    <lineage>
        <taxon>Bacteria</taxon>
        <taxon>Bacillati</taxon>
        <taxon>Bacillota</taxon>
        <taxon>Bacilli</taxon>
        <taxon>Bacillales</taxon>
        <taxon>Bacillaceae</taxon>
        <taxon>Domibacillus</taxon>
    </lineage>
</organism>
<dbReference type="CDD" id="cd00093">
    <property type="entry name" value="HTH_XRE"/>
    <property type="match status" value="1"/>
</dbReference>
<dbReference type="InterPro" id="IPR010982">
    <property type="entry name" value="Lambda_DNA-bd_dom_sf"/>
</dbReference>
<evidence type="ECO:0000259" key="1">
    <source>
        <dbReference type="PROSITE" id="PS50943"/>
    </source>
</evidence>